<keyword evidence="3" id="KW-0732">Signal</keyword>
<evidence type="ECO:0000256" key="2">
    <source>
        <dbReference type="ARBA" id="ARBA00022448"/>
    </source>
</evidence>
<keyword evidence="4" id="KW-0029">Amino-acid transport</keyword>
<dbReference type="Gene3D" id="3.40.50.2300">
    <property type="match status" value="2"/>
</dbReference>
<dbReference type="InterPro" id="IPR028082">
    <property type="entry name" value="Peripla_BP_I"/>
</dbReference>
<dbReference type="PRINTS" id="PR00337">
    <property type="entry name" value="LEUILEVALBP"/>
</dbReference>
<evidence type="ECO:0000259" key="5">
    <source>
        <dbReference type="Pfam" id="PF13458"/>
    </source>
</evidence>
<evidence type="ECO:0000313" key="7">
    <source>
        <dbReference type="Proteomes" id="UP000292858"/>
    </source>
</evidence>
<feature type="domain" description="Leucine-binding protein" evidence="5">
    <location>
        <begin position="24"/>
        <end position="369"/>
    </location>
</feature>
<dbReference type="InterPro" id="IPR028081">
    <property type="entry name" value="Leu-bd"/>
</dbReference>
<protein>
    <submittedName>
        <fullName evidence="6">Branched-chain amino acid ABC transporter substrate-binding protein</fullName>
    </submittedName>
</protein>
<reference evidence="6 7" key="1">
    <citation type="submission" date="2019-02" db="EMBL/GenBank/DDBJ databases">
        <title>Thermus sp. a novel from hot spring.</title>
        <authorList>
            <person name="Zhao Z."/>
        </authorList>
    </citation>
    <scope>NUCLEOTIDE SEQUENCE [LARGE SCALE GENOMIC DNA]</scope>
    <source>
        <strain evidence="6 7">CFH 72773T</strain>
    </source>
</reference>
<keyword evidence="2" id="KW-0813">Transport</keyword>
<dbReference type="OrthoDB" id="9783240at2"/>
<dbReference type="Pfam" id="PF13458">
    <property type="entry name" value="Peripla_BP_6"/>
    <property type="match status" value="1"/>
</dbReference>
<dbReference type="PANTHER" id="PTHR47151">
    <property type="entry name" value="LEU/ILE/VAL-BINDING ABC TRANSPORTER SUBUNIT"/>
    <property type="match status" value="1"/>
</dbReference>
<dbReference type="RefSeq" id="WP_130841543.1">
    <property type="nucleotide sequence ID" value="NZ_SIJL01000006.1"/>
</dbReference>
<evidence type="ECO:0000256" key="1">
    <source>
        <dbReference type="ARBA" id="ARBA00010062"/>
    </source>
</evidence>
<dbReference type="InterPro" id="IPR000709">
    <property type="entry name" value="Leu_Ile_Val-bd"/>
</dbReference>
<sequence length="388" mass="41937">MRTIGLLVAGAVALGVALGQANVIKIATQSPLSGPQAALGEQIKLGAELAVEEARARFRQLGFELQLVPYDDQANPDVGVANANRIINDPDILGVVGHLNSGVAIPASEVYNRVSLVMVSPANTNPLITDRRLPNVNRICGRDDVQGPAGAEYAYNNLQVRTAFVIHDKTAYGQGLAEEFRRRFTALGGRSVGFVGTEEQSNFVPIINQIRAANPQLVYFGGIYSQIGPFVKQLRDRGLRVRVMGGDGLDSSEFVRLAGVQNAAGTYYTTVAGPVSAFPRAREFAQRFRSRFGKEAEGFGIYAYDAANVILAALENAIRAGGGRKPTREQVAQEVRRVRLEGLTGAIEFDDKGDIRRAKYFIMQVAPSGNWADNRLLRVVEVAPPASR</sequence>
<dbReference type="SUPFAM" id="SSF53822">
    <property type="entry name" value="Periplasmic binding protein-like I"/>
    <property type="match status" value="1"/>
</dbReference>
<dbReference type="AlphaFoldDB" id="A0A4Q9B754"/>
<evidence type="ECO:0000256" key="4">
    <source>
        <dbReference type="ARBA" id="ARBA00022970"/>
    </source>
</evidence>
<dbReference type="GO" id="GO:0006865">
    <property type="term" value="P:amino acid transport"/>
    <property type="evidence" value="ECO:0007669"/>
    <property type="project" value="UniProtKB-KW"/>
</dbReference>
<name>A0A4Q9B754_9DEIN</name>
<evidence type="ECO:0000313" key="6">
    <source>
        <dbReference type="EMBL" id="TBH20618.1"/>
    </source>
</evidence>
<evidence type="ECO:0000256" key="3">
    <source>
        <dbReference type="ARBA" id="ARBA00022729"/>
    </source>
</evidence>
<keyword evidence="7" id="KW-1185">Reference proteome</keyword>
<accession>A0A4Q9B754</accession>
<comment type="similarity">
    <text evidence="1">Belongs to the leucine-binding protein family.</text>
</comment>
<organism evidence="6 7">
    <name type="scientific">Thermus thermamylovorans</name>
    <dbReference type="NCBI Taxonomy" id="2509362"/>
    <lineage>
        <taxon>Bacteria</taxon>
        <taxon>Thermotogati</taxon>
        <taxon>Deinococcota</taxon>
        <taxon>Deinococci</taxon>
        <taxon>Thermales</taxon>
        <taxon>Thermaceae</taxon>
        <taxon>Thermus</taxon>
    </lineage>
</organism>
<gene>
    <name evidence="6" type="ORF">ETP66_05980</name>
</gene>
<dbReference type="PANTHER" id="PTHR47151:SF2">
    <property type="entry name" value="AMINO ACID BINDING PROTEIN"/>
    <property type="match status" value="1"/>
</dbReference>
<comment type="caution">
    <text evidence="6">The sequence shown here is derived from an EMBL/GenBank/DDBJ whole genome shotgun (WGS) entry which is preliminary data.</text>
</comment>
<dbReference type="EMBL" id="SIJL01000006">
    <property type="protein sequence ID" value="TBH20618.1"/>
    <property type="molecule type" value="Genomic_DNA"/>
</dbReference>
<dbReference type="CDD" id="cd06342">
    <property type="entry name" value="PBP1_ABC_LIVBP-like"/>
    <property type="match status" value="1"/>
</dbReference>
<dbReference type="Proteomes" id="UP000292858">
    <property type="component" value="Unassembled WGS sequence"/>
</dbReference>
<proteinExistence type="inferred from homology"/>